<accession>A0ABZ2G5Z5</accession>
<dbReference type="Proteomes" id="UP001382935">
    <property type="component" value="Chromosome"/>
</dbReference>
<proteinExistence type="predicted"/>
<name>A0ABZ2G5Z5_9SPHN</name>
<protein>
    <submittedName>
        <fullName evidence="1">Uncharacterized protein</fullName>
    </submittedName>
</protein>
<dbReference type="EMBL" id="CP145607">
    <property type="protein sequence ID" value="WWM71604.1"/>
    <property type="molecule type" value="Genomic_DNA"/>
</dbReference>
<organism evidence="1 2">
    <name type="scientific">Sphingomonas kaistensis</name>
    <dbReference type="NCBI Taxonomy" id="298708"/>
    <lineage>
        <taxon>Bacteria</taxon>
        <taxon>Pseudomonadati</taxon>
        <taxon>Pseudomonadota</taxon>
        <taxon>Alphaproteobacteria</taxon>
        <taxon>Sphingomonadales</taxon>
        <taxon>Sphingomonadaceae</taxon>
        <taxon>Sphingomonas</taxon>
    </lineage>
</organism>
<reference evidence="1 2" key="1">
    <citation type="submission" date="2024-02" db="EMBL/GenBank/DDBJ databases">
        <title>Full genome sequence of Sphingomonas kaistensis.</title>
        <authorList>
            <person name="Poletto B.L."/>
            <person name="Silva G."/>
            <person name="Galante D."/>
            <person name="Campos K.R."/>
            <person name="Santos M.B.N."/>
            <person name="Sacchi C.T."/>
        </authorList>
    </citation>
    <scope>NUCLEOTIDE SEQUENCE [LARGE SCALE GENOMIC DNA]</scope>
    <source>
        <strain evidence="1 2">MA4R</strain>
    </source>
</reference>
<evidence type="ECO:0000313" key="1">
    <source>
        <dbReference type="EMBL" id="WWM71604.1"/>
    </source>
</evidence>
<keyword evidence="2" id="KW-1185">Reference proteome</keyword>
<dbReference type="RefSeq" id="WP_338505082.1">
    <property type="nucleotide sequence ID" value="NZ_CP145607.1"/>
</dbReference>
<gene>
    <name evidence="1" type="ORF">V6R86_13220</name>
</gene>
<sequence length="220" mass="23995">MQLLLYLTVATMAAAAGNYSSSEPSKDIPALPSLRLCSDVSVIRADEKCLPRLHSSKTDYGIRPEVTLVISCGAPPRMTTEELIENTLYKGGFDVLNARRAGPDIGETFTRGMTIYAIDGQSMVWVSGAPTIHRPPDPFFVSVMLISRPPTAAAQRLKRNLSILAAQLEQDSCKLVKNESAENGPDSAGTYDTLAFYVRHSLEEAQRKAPSSKAFKVHRP</sequence>
<evidence type="ECO:0000313" key="2">
    <source>
        <dbReference type="Proteomes" id="UP001382935"/>
    </source>
</evidence>